<dbReference type="AlphaFoldDB" id="F0XU81"/>
<evidence type="ECO:0000313" key="2">
    <source>
        <dbReference type="Proteomes" id="UP000007796"/>
    </source>
</evidence>
<dbReference type="GeneID" id="25977734"/>
<dbReference type="InParanoid" id="F0XU81"/>
<accession>F0XU81</accession>
<organism evidence="2">
    <name type="scientific">Grosmannia clavigera (strain kw1407 / UAMH 11150)</name>
    <name type="common">Blue stain fungus</name>
    <name type="synonym">Graphiocladiella clavigera</name>
    <dbReference type="NCBI Taxonomy" id="655863"/>
    <lineage>
        <taxon>Eukaryota</taxon>
        <taxon>Fungi</taxon>
        <taxon>Dikarya</taxon>
        <taxon>Ascomycota</taxon>
        <taxon>Pezizomycotina</taxon>
        <taxon>Sordariomycetes</taxon>
        <taxon>Sordariomycetidae</taxon>
        <taxon>Ophiostomatales</taxon>
        <taxon>Ophiostomataceae</taxon>
        <taxon>Leptographium</taxon>
    </lineage>
</organism>
<dbReference type="RefSeq" id="XP_014168145.1">
    <property type="nucleotide sequence ID" value="XM_014312670.1"/>
</dbReference>
<dbReference type="HOGENOM" id="CLU_1378260_0_0_1"/>
<proteinExistence type="predicted"/>
<dbReference type="EMBL" id="GL630006">
    <property type="protein sequence ID" value="EFW98662.1"/>
    <property type="molecule type" value="Genomic_DNA"/>
</dbReference>
<name>F0XU81_GROCL</name>
<reference evidence="1 2" key="1">
    <citation type="journal article" date="2011" name="Proc. Natl. Acad. Sci. U.S.A.">
        <title>Genome and transcriptome analyses of the mountain pine beetle-fungal symbiont Grosmannia clavigera, a lodgepole pine pathogen.</title>
        <authorList>
            <person name="DiGuistini S."/>
            <person name="Wang Y."/>
            <person name="Liao N.Y."/>
            <person name="Taylor G."/>
            <person name="Tanguay P."/>
            <person name="Feau N."/>
            <person name="Henrissat B."/>
            <person name="Chan S.K."/>
            <person name="Hesse-Orce U."/>
            <person name="Alamouti S.M."/>
            <person name="Tsui C.K.M."/>
            <person name="Docking R.T."/>
            <person name="Levasseur A."/>
            <person name="Haridas S."/>
            <person name="Robertson G."/>
            <person name="Birol I."/>
            <person name="Holt R.A."/>
            <person name="Marra M.A."/>
            <person name="Hamelin R.C."/>
            <person name="Hirst M."/>
            <person name="Jones S.J.M."/>
            <person name="Bohlmann J."/>
            <person name="Breuil C."/>
        </authorList>
    </citation>
    <scope>NUCLEOTIDE SEQUENCE [LARGE SCALE GENOMIC DNA]</scope>
    <source>
        <strain evidence="2">kw1407 / UAMH 11150</strain>
    </source>
</reference>
<sequence length="198" mass="21948">MASSARFKKTYFLAPNFDYPPGGSLALGSILTNPFDPSTCINAGGGLPFPSDMPVQTSLKLDWRDERSQRRGGAIGLWAQFLNLLGIEAEVGVKCAVDNSSVYQFDKLETQFIEPTKEYIEQSVLDVPSVVSHIIESGYRKPVYMITGNTRLPVEQPWRPKCRWLWVATSNSVLMGYQAGYQSVPAPRQVSGKTKPAR</sequence>
<protein>
    <submittedName>
        <fullName evidence="1">Uncharacterized protein</fullName>
    </submittedName>
</protein>
<dbReference type="OrthoDB" id="4500473at2759"/>
<evidence type="ECO:0000313" key="1">
    <source>
        <dbReference type="EMBL" id="EFW98662.1"/>
    </source>
</evidence>
<keyword evidence="2" id="KW-1185">Reference proteome</keyword>
<gene>
    <name evidence="1" type="ORF">CMQ_4514</name>
</gene>
<dbReference type="Proteomes" id="UP000007796">
    <property type="component" value="Unassembled WGS sequence"/>
</dbReference>